<dbReference type="NCBIfam" id="TIGR00589">
    <property type="entry name" value="ogt"/>
    <property type="match status" value="1"/>
</dbReference>
<evidence type="ECO:0000256" key="6">
    <source>
        <dbReference type="ARBA" id="ARBA00022679"/>
    </source>
</evidence>
<dbReference type="GO" id="GO:0006281">
    <property type="term" value="P:DNA repair"/>
    <property type="evidence" value="ECO:0007669"/>
    <property type="project" value="UniProtKB-KW"/>
</dbReference>
<dbReference type="InterPro" id="IPR036217">
    <property type="entry name" value="MethylDNA_cys_MeTrfase_DNAb"/>
</dbReference>
<evidence type="ECO:0000256" key="8">
    <source>
        <dbReference type="ARBA" id="ARBA00023204"/>
    </source>
</evidence>
<dbReference type="PANTHER" id="PTHR10815">
    <property type="entry name" value="METHYLATED-DNA--PROTEIN-CYSTEINE METHYLTRANSFERASE"/>
    <property type="match status" value="1"/>
</dbReference>
<evidence type="ECO:0000256" key="2">
    <source>
        <dbReference type="ARBA" id="ARBA00008711"/>
    </source>
</evidence>
<name>A0A4U0X4E2_9PEZI</name>
<evidence type="ECO:0000256" key="3">
    <source>
        <dbReference type="ARBA" id="ARBA00011918"/>
    </source>
</evidence>
<protein>
    <recommendedName>
        <fullName evidence="4">Methylated-DNA--protein-cysteine methyltransferase</fullName>
        <ecNumber evidence="3">2.1.1.63</ecNumber>
    </recommendedName>
    <alternativeName>
        <fullName evidence="9">6-O-methylguanine-DNA methyltransferase</fullName>
    </alternativeName>
    <alternativeName>
        <fullName evidence="10">O-6-methylguanine-DNA-alkyltransferase</fullName>
    </alternativeName>
</protein>
<dbReference type="OrthoDB" id="1907495at2759"/>
<keyword evidence="7" id="KW-0227">DNA damage</keyword>
<dbReference type="InterPro" id="IPR036388">
    <property type="entry name" value="WH-like_DNA-bd_sf"/>
</dbReference>
<evidence type="ECO:0000256" key="4">
    <source>
        <dbReference type="ARBA" id="ARBA00015377"/>
    </source>
</evidence>
<dbReference type="SUPFAM" id="SSF46767">
    <property type="entry name" value="Methylated DNA-protein cysteine methyltransferase, C-terminal domain"/>
    <property type="match status" value="1"/>
</dbReference>
<comment type="catalytic activity">
    <reaction evidence="11">
        <text>a 6-O-methyl-2'-deoxyguanosine in DNA + L-cysteinyl-[protein] = S-methyl-L-cysteinyl-[protein] + a 2'-deoxyguanosine in DNA</text>
        <dbReference type="Rhea" id="RHEA:24000"/>
        <dbReference type="Rhea" id="RHEA-COMP:10131"/>
        <dbReference type="Rhea" id="RHEA-COMP:10132"/>
        <dbReference type="Rhea" id="RHEA-COMP:11367"/>
        <dbReference type="Rhea" id="RHEA-COMP:11368"/>
        <dbReference type="ChEBI" id="CHEBI:29950"/>
        <dbReference type="ChEBI" id="CHEBI:82612"/>
        <dbReference type="ChEBI" id="CHEBI:85445"/>
        <dbReference type="ChEBI" id="CHEBI:85448"/>
        <dbReference type="EC" id="2.1.1.63"/>
    </reaction>
</comment>
<comment type="catalytic activity">
    <reaction evidence="1">
        <text>a 4-O-methyl-thymidine in DNA + L-cysteinyl-[protein] = a thymidine in DNA + S-methyl-L-cysteinyl-[protein]</text>
        <dbReference type="Rhea" id="RHEA:53428"/>
        <dbReference type="Rhea" id="RHEA-COMP:10131"/>
        <dbReference type="Rhea" id="RHEA-COMP:10132"/>
        <dbReference type="Rhea" id="RHEA-COMP:13555"/>
        <dbReference type="Rhea" id="RHEA-COMP:13556"/>
        <dbReference type="ChEBI" id="CHEBI:29950"/>
        <dbReference type="ChEBI" id="CHEBI:82612"/>
        <dbReference type="ChEBI" id="CHEBI:137386"/>
        <dbReference type="ChEBI" id="CHEBI:137387"/>
        <dbReference type="EC" id="2.1.1.63"/>
    </reaction>
</comment>
<keyword evidence="8" id="KW-0234">DNA repair</keyword>
<evidence type="ECO:0000259" key="13">
    <source>
        <dbReference type="Pfam" id="PF01035"/>
    </source>
</evidence>
<dbReference type="EC" id="2.1.1.63" evidence="3"/>
<evidence type="ECO:0000313" key="14">
    <source>
        <dbReference type="EMBL" id="TKA70701.1"/>
    </source>
</evidence>
<gene>
    <name evidence="14" type="ORF">B0A49_11209</name>
</gene>
<dbReference type="GO" id="GO:0003908">
    <property type="term" value="F:methylated-DNA-[protein]-cysteine S-methyltransferase activity"/>
    <property type="evidence" value="ECO:0007669"/>
    <property type="project" value="UniProtKB-EC"/>
</dbReference>
<dbReference type="EMBL" id="NAJN01000623">
    <property type="protein sequence ID" value="TKA70701.1"/>
    <property type="molecule type" value="Genomic_DNA"/>
</dbReference>
<evidence type="ECO:0000256" key="1">
    <source>
        <dbReference type="ARBA" id="ARBA00001286"/>
    </source>
</evidence>
<dbReference type="AlphaFoldDB" id="A0A4U0X4E2"/>
<feature type="region of interest" description="Disordered" evidence="12">
    <location>
        <begin position="1"/>
        <end position="30"/>
    </location>
</feature>
<reference evidence="14 15" key="1">
    <citation type="submission" date="2017-03" db="EMBL/GenBank/DDBJ databases">
        <title>Genomes of endolithic fungi from Antarctica.</title>
        <authorList>
            <person name="Coleine C."/>
            <person name="Masonjones S."/>
            <person name="Stajich J.E."/>
        </authorList>
    </citation>
    <scope>NUCLEOTIDE SEQUENCE [LARGE SCALE GENOMIC DNA]</scope>
    <source>
        <strain evidence="14 15">CCFEE 5187</strain>
    </source>
</reference>
<dbReference type="CDD" id="cd06445">
    <property type="entry name" value="ATase"/>
    <property type="match status" value="1"/>
</dbReference>
<dbReference type="GO" id="GO:0032259">
    <property type="term" value="P:methylation"/>
    <property type="evidence" value="ECO:0007669"/>
    <property type="project" value="UniProtKB-KW"/>
</dbReference>
<evidence type="ECO:0000256" key="10">
    <source>
        <dbReference type="ARBA" id="ARBA00031621"/>
    </source>
</evidence>
<dbReference type="Proteomes" id="UP000308768">
    <property type="component" value="Unassembled WGS sequence"/>
</dbReference>
<dbReference type="PANTHER" id="PTHR10815:SF13">
    <property type="entry name" value="METHYLATED-DNA--PROTEIN-CYSTEINE METHYLTRANSFERASE"/>
    <property type="match status" value="1"/>
</dbReference>
<keyword evidence="6" id="KW-0808">Transferase</keyword>
<comment type="caution">
    <text evidence="14">The sequence shown here is derived from an EMBL/GenBank/DDBJ whole genome shotgun (WGS) entry which is preliminary data.</text>
</comment>
<sequence>MAQAQVGIQSDFERTYGIDSSPAPEGKHARLPLPELQVPTLIPWNLGWHGLPESTSYFEKTLGYKPIPPPSDKLRFPPLPFTSEKHPSGTVLQKAHPSSSSMPMDEKSFYEALQSIKAEIRQMNAHYHRVLSGAQQQQEQRAAFANATTQPLINLHEQVDQRRDLQSFRADIRGLDACLELMESRLDRLDDRLSSLEPGTPPETPVSQAAQLVDLVLPEVATSTTPWAPLVTNSQTSQPSHATAPEIPTLCLPIAQARDVGFFDPYLADVAMLIPYSESHLWYSDVTLFIRKLKRVSRTHRILDIEQCLRGEALTWWQDGIAPNGIHELDDKPLEVWYEVLMRQFGNHTAMDSLLLFVKDQFIPQDAAVGRQVIEDYGRHILRLIRHAQISDEQQDNIAKTFIHSGLDPLIQANSKHPNEFKTAMDYLTYLKGYYQTRVYTLLQQIPEGKIASYASLARALGSSPRAVGGALRRNPFAPSVPCHRVIAASGFVGGFQGDWQKAPSGVNCEKKLGLLKEEGVVFDTKGMLVDRAQWWDGFVT</sequence>
<evidence type="ECO:0000256" key="9">
    <source>
        <dbReference type="ARBA" id="ARBA00030795"/>
    </source>
</evidence>
<evidence type="ECO:0000313" key="15">
    <source>
        <dbReference type="Proteomes" id="UP000308768"/>
    </source>
</evidence>
<accession>A0A4U0X4E2</accession>
<keyword evidence="5" id="KW-0489">Methyltransferase</keyword>
<feature type="domain" description="Methylated-DNA-[protein]-cysteine S-methyltransferase DNA binding" evidence="13">
    <location>
        <begin position="435"/>
        <end position="521"/>
    </location>
</feature>
<proteinExistence type="inferred from homology"/>
<dbReference type="InterPro" id="IPR014048">
    <property type="entry name" value="MethylDNA_cys_MeTrfase_DNA-bd"/>
</dbReference>
<dbReference type="Pfam" id="PF01035">
    <property type="entry name" value="DNA_binding_1"/>
    <property type="match status" value="1"/>
</dbReference>
<evidence type="ECO:0000256" key="7">
    <source>
        <dbReference type="ARBA" id="ARBA00022763"/>
    </source>
</evidence>
<comment type="similarity">
    <text evidence="2">Belongs to the MGMT family.</text>
</comment>
<organism evidence="14 15">
    <name type="scientific">Cryomyces minteri</name>
    <dbReference type="NCBI Taxonomy" id="331657"/>
    <lineage>
        <taxon>Eukaryota</taxon>
        <taxon>Fungi</taxon>
        <taxon>Dikarya</taxon>
        <taxon>Ascomycota</taxon>
        <taxon>Pezizomycotina</taxon>
        <taxon>Dothideomycetes</taxon>
        <taxon>Dothideomycetes incertae sedis</taxon>
        <taxon>Cryomyces</taxon>
    </lineage>
</organism>
<dbReference type="PROSITE" id="PS00374">
    <property type="entry name" value="MGMT"/>
    <property type="match status" value="1"/>
</dbReference>
<feature type="region of interest" description="Disordered" evidence="12">
    <location>
        <begin position="82"/>
        <end position="103"/>
    </location>
</feature>
<dbReference type="STRING" id="331657.A0A4U0X4E2"/>
<dbReference type="Gene3D" id="1.10.10.10">
    <property type="entry name" value="Winged helix-like DNA-binding domain superfamily/Winged helix DNA-binding domain"/>
    <property type="match status" value="1"/>
</dbReference>
<keyword evidence="15" id="KW-1185">Reference proteome</keyword>
<evidence type="ECO:0000256" key="11">
    <source>
        <dbReference type="ARBA" id="ARBA00049348"/>
    </source>
</evidence>
<evidence type="ECO:0000256" key="5">
    <source>
        <dbReference type="ARBA" id="ARBA00022603"/>
    </source>
</evidence>
<evidence type="ECO:0000256" key="12">
    <source>
        <dbReference type="SAM" id="MobiDB-lite"/>
    </source>
</evidence>
<dbReference type="InterPro" id="IPR001497">
    <property type="entry name" value="MethylDNA_cys_MeTrfase_AS"/>
</dbReference>